<proteinExistence type="predicted"/>
<keyword evidence="2" id="KW-1185">Reference proteome</keyword>
<accession>A0ABS1RM51</accession>
<gene>
    <name evidence="1" type="ORF">JMJ92_21825</name>
</gene>
<feature type="non-terminal residue" evidence="1">
    <location>
        <position position="40"/>
    </location>
</feature>
<evidence type="ECO:0000313" key="2">
    <source>
        <dbReference type="Proteomes" id="UP000635853"/>
    </source>
</evidence>
<reference evidence="2" key="1">
    <citation type="submission" date="2021-01" db="EMBL/GenBank/DDBJ databases">
        <title>Draft genomes of Rhodovulum sulfidophilum.</title>
        <authorList>
            <person name="Guzman M.S."/>
        </authorList>
    </citation>
    <scope>NUCLEOTIDE SEQUENCE [LARGE SCALE GENOMIC DNA]</scope>
    <source>
        <strain evidence="2">AB19</strain>
    </source>
</reference>
<comment type="caution">
    <text evidence="1">The sequence shown here is derived from an EMBL/GenBank/DDBJ whole genome shotgun (WGS) entry which is preliminary data.</text>
</comment>
<evidence type="ECO:0000313" key="1">
    <source>
        <dbReference type="EMBL" id="MBL3580743.1"/>
    </source>
</evidence>
<dbReference type="Proteomes" id="UP000635853">
    <property type="component" value="Unassembled WGS sequence"/>
</dbReference>
<dbReference type="EMBL" id="JAESIL010000223">
    <property type="protein sequence ID" value="MBL3580743.1"/>
    <property type="molecule type" value="Genomic_DNA"/>
</dbReference>
<name>A0ABS1RM51_9RHOB</name>
<sequence length="40" mass="4485">MTTPVLFVLTVLIWGTTWIAIAAQVGEVPVMVSIFYRFTL</sequence>
<protein>
    <submittedName>
        <fullName evidence="1">EamA family transporter</fullName>
    </submittedName>
</protein>
<organism evidence="1 2">
    <name type="scientific">Rhodovulum visakhapatnamense</name>
    <dbReference type="NCBI Taxonomy" id="364297"/>
    <lineage>
        <taxon>Bacteria</taxon>
        <taxon>Pseudomonadati</taxon>
        <taxon>Pseudomonadota</taxon>
        <taxon>Alphaproteobacteria</taxon>
        <taxon>Rhodobacterales</taxon>
        <taxon>Paracoccaceae</taxon>
        <taxon>Rhodovulum</taxon>
    </lineage>
</organism>